<dbReference type="NCBIfam" id="NF000942">
    <property type="entry name" value="PRK00094.1-4"/>
    <property type="match status" value="1"/>
</dbReference>
<dbReference type="EC" id="1.1.1.94" evidence="11 14"/>
<feature type="binding site" evidence="14">
    <location>
        <position position="25"/>
    </location>
    <ligand>
        <name>NADPH</name>
        <dbReference type="ChEBI" id="CHEBI:57783"/>
    </ligand>
</feature>
<comment type="similarity">
    <text evidence="1 14 18">Belongs to the NAD-dependent glycerol-3-phosphate dehydrogenase family.</text>
</comment>
<feature type="binding site" evidence="17">
    <location>
        <begin position="21"/>
        <end position="26"/>
    </location>
    <ligand>
        <name>NAD(+)</name>
        <dbReference type="ChEBI" id="CHEBI:57540"/>
    </ligand>
</feature>
<feature type="binding site" evidence="14">
    <location>
        <position position="122"/>
    </location>
    <ligand>
        <name>NADPH</name>
        <dbReference type="ChEBI" id="CHEBI:57783"/>
    </ligand>
</feature>
<keyword evidence="8 14" id="KW-0594">Phospholipid biosynthesis</keyword>
<dbReference type="PIRSF" id="PIRSF000114">
    <property type="entry name" value="Glycerol-3-P_dh"/>
    <property type="match status" value="1"/>
</dbReference>
<feature type="binding site" evidence="16">
    <location>
        <begin position="273"/>
        <end position="274"/>
    </location>
    <ligand>
        <name>substrate</name>
    </ligand>
</feature>
<evidence type="ECO:0000256" key="5">
    <source>
        <dbReference type="ARBA" id="ARBA00023002"/>
    </source>
</evidence>
<feature type="binding site" evidence="14">
    <location>
        <position position="157"/>
    </location>
    <ligand>
        <name>NADPH</name>
        <dbReference type="ChEBI" id="CHEBI:57783"/>
    </ligand>
</feature>
<keyword evidence="3 14" id="KW-0547">Nucleotide-binding</keyword>
<evidence type="ECO:0000256" key="12">
    <source>
        <dbReference type="ARBA" id="ARBA00069372"/>
    </source>
</evidence>
<feature type="binding site" evidence="14">
    <location>
        <position position="273"/>
    </location>
    <ligand>
        <name>NADPH</name>
        <dbReference type="ChEBI" id="CHEBI:57783"/>
    </ligand>
</feature>
<comment type="catalytic activity">
    <reaction evidence="10">
        <text>sn-glycerol 3-phosphate + NADP(+) = dihydroxyacetone phosphate + NADPH + H(+)</text>
        <dbReference type="Rhea" id="RHEA:11096"/>
        <dbReference type="ChEBI" id="CHEBI:15378"/>
        <dbReference type="ChEBI" id="CHEBI:57597"/>
        <dbReference type="ChEBI" id="CHEBI:57642"/>
        <dbReference type="ChEBI" id="CHEBI:57783"/>
        <dbReference type="ChEBI" id="CHEBI:58349"/>
        <dbReference type="EC" id="1.1.1.94"/>
    </reaction>
    <physiologicalReaction direction="right-to-left" evidence="10">
        <dbReference type="Rhea" id="RHEA:11098"/>
    </physiologicalReaction>
</comment>
<protein>
    <recommendedName>
        <fullName evidence="12 14">Glycerol-3-phosphate dehydrogenase [NAD(P)+]</fullName>
        <ecNumber evidence="11 14">1.1.1.94</ecNumber>
    </recommendedName>
    <alternativeName>
        <fullName evidence="14">NAD(P)(+)-dependent glycerol-3-phosphate dehydrogenase</fullName>
    </alternativeName>
    <alternativeName>
        <fullName evidence="13 14">NAD(P)H-dependent dihydroxyacetone-phosphate reductase</fullName>
    </alternativeName>
</protein>
<proteinExistence type="inferred from homology"/>
<evidence type="ECO:0000256" key="13">
    <source>
        <dbReference type="ARBA" id="ARBA00080511"/>
    </source>
</evidence>
<dbReference type="InterPro" id="IPR006168">
    <property type="entry name" value="G3P_DH_NAD-dep"/>
</dbReference>
<comment type="function">
    <text evidence="14">Catalyzes the reduction of the glycolytic intermediate dihydroxyacetone phosphate (DHAP) to sn-glycerol 3-phosphate (G3P), the key precursor for phospholipid synthesis.</text>
</comment>
<evidence type="ECO:0000256" key="8">
    <source>
        <dbReference type="ARBA" id="ARBA00023209"/>
    </source>
</evidence>
<dbReference type="KEGG" id="lga:LGAS_1326"/>
<dbReference type="FunFam" id="3.40.50.720:FF:000019">
    <property type="entry name" value="Glycerol-3-phosphate dehydrogenase [NAD(P)+]"/>
    <property type="match status" value="1"/>
</dbReference>
<accession>A0A805ZQV2</accession>
<feature type="binding site" evidence="17">
    <location>
        <position position="273"/>
    </location>
    <ligand>
        <name>NAD(+)</name>
        <dbReference type="ChEBI" id="CHEBI:57540"/>
    </ligand>
</feature>
<feature type="binding site" evidence="14">
    <location>
        <position position="155"/>
    </location>
    <ligand>
        <name>sn-glycerol 3-phosphate</name>
        <dbReference type="ChEBI" id="CHEBI:57597"/>
    </ligand>
</feature>
<evidence type="ECO:0000256" key="7">
    <source>
        <dbReference type="ARBA" id="ARBA00023098"/>
    </source>
</evidence>
<dbReference type="Proteomes" id="UP000000664">
    <property type="component" value="Chromosome"/>
</dbReference>
<dbReference type="GO" id="GO:0046167">
    <property type="term" value="P:glycerol-3-phosphate biosynthetic process"/>
    <property type="evidence" value="ECO:0007669"/>
    <property type="project" value="UniProtKB-UniRule"/>
</dbReference>
<evidence type="ECO:0000256" key="4">
    <source>
        <dbReference type="ARBA" id="ARBA00022857"/>
    </source>
</evidence>
<dbReference type="PANTHER" id="PTHR11728:SF1">
    <property type="entry name" value="GLYCEROL-3-PHOSPHATE DEHYDROGENASE [NAD(+)] 2, CHLOROPLASTIC"/>
    <property type="match status" value="1"/>
</dbReference>
<evidence type="ECO:0000259" key="19">
    <source>
        <dbReference type="Pfam" id="PF01210"/>
    </source>
</evidence>
<evidence type="ECO:0000256" key="16">
    <source>
        <dbReference type="PIRSR" id="PIRSR000114-2"/>
    </source>
</evidence>
<evidence type="ECO:0000313" key="22">
    <source>
        <dbReference type="Proteomes" id="UP000000664"/>
    </source>
</evidence>
<comment type="caution">
    <text evidence="14">Lacks conserved residue(s) required for the propagation of feature annotation.</text>
</comment>
<dbReference type="InterPro" id="IPR006109">
    <property type="entry name" value="G3P_DH_NAD-dep_C"/>
</dbReference>
<evidence type="ECO:0000259" key="20">
    <source>
        <dbReference type="Pfam" id="PF07479"/>
    </source>
</evidence>
<dbReference type="PANTHER" id="PTHR11728">
    <property type="entry name" value="GLYCEROL-3-PHOSPHATE DEHYDROGENASE"/>
    <property type="match status" value="1"/>
</dbReference>
<feature type="binding site" evidence="14">
    <location>
        <position position="62"/>
    </location>
    <ligand>
        <name>NADPH</name>
        <dbReference type="ChEBI" id="CHEBI:57783"/>
    </ligand>
</feature>
<keyword evidence="14" id="KW-0963">Cytoplasm</keyword>
<dbReference type="GO" id="GO:0005829">
    <property type="term" value="C:cytosol"/>
    <property type="evidence" value="ECO:0007669"/>
    <property type="project" value="TreeGrafter"/>
</dbReference>
<organism evidence="21 22">
    <name type="scientific">Lactobacillus gasseri (strain ATCC 33323 / DSM 20243 / BCRC 14619 / CIP 102991 / JCM 1131 / KCTC 3163 / NCIMB 11718 / NCTC 13722 / AM63)</name>
    <dbReference type="NCBI Taxonomy" id="324831"/>
    <lineage>
        <taxon>Bacteria</taxon>
        <taxon>Bacillati</taxon>
        <taxon>Bacillota</taxon>
        <taxon>Bacilli</taxon>
        <taxon>Lactobacillales</taxon>
        <taxon>Lactobacillaceae</taxon>
        <taxon>Lactobacillus</taxon>
    </lineage>
</organism>
<evidence type="ECO:0000256" key="11">
    <source>
        <dbReference type="ARBA" id="ARBA00066687"/>
    </source>
</evidence>
<dbReference type="InterPro" id="IPR008927">
    <property type="entry name" value="6-PGluconate_DH-like_C_sf"/>
</dbReference>
<dbReference type="EMBL" id="CP000413">
    <property type="protein sequence ID" value="ABJ60688.1"/>
    <property type="molecule type" value="Genomic_DNA"/>
</dbReference>
<feature type="binding site" evidence="14">
    <location>
        <position position="272"/>
    </location>
    <ligand>
        <name>sn-glycerol 3-phosphate</name>
        <dbReference type="ChEBI" id="CHEBI:57597"/>
    </ligand>
</feature>
<keyword evidence="7 14" id="KW-0443">Lipid metabolism</keyword>
<dbReference type="GO" id="GO:0046168">
    <property type="term" value="P:glycerol-3-phosphate catabolic process"/>
    <property type="evidence" value="ECO:0007669"/>
    <property type="project" value="InterPro"/>
</dbReference>
<evidence type="ECO:0000313" key="21">
    <source>
        <dbReference type="EMBL" id="ABJ60688.1"/>
    </source>
</evidence>
<comment type="catalytic activity">
    <reaction evidence="14">
        <text>sn-glycerol 3-phosphate + NAD(+) = dihydroxyacetone phosphate + NADH + H(+)</text>
        <dbReference type="Rhea" id="RHEA:11092"/>
        <dbReference type="ChEBI" id="CHEBI:15378"/>
        <dbReference type="ChEBI" id="CHEBI:57540"/>
        <dbReference type="ChEBI" id="CHEBI:57597"/>
        <dbReference type="ChEBI" id="CHEBI:57642"/>
        <dbReference type="ChEBI" id="CHEBI:57945"/>
        <dbReference type="EC" id="1.1.1.94"/>
    </reaction>
</comment>
<dbReference type="AlphaFoldDB" id="A0A805ZQV2"/>
<gene>
    <name evidence="14" type="primary">gpsA</name>
    <name evidence="21" type="ordered locus">LGAS_1326</name>
</gene>
<dbReference type="GO" id="GO:0008654">
    <property type="term" value="P:phospholipid biosynthetic process"/>
    <property type="evidence" value="ECO:0007669"/>
    <property type="project" value="UniProtKB-KW"/>
</dbReference>
<evidence type="ECO:0000256" key="15">
    <source>
        <dbReference type="PIRSR" id="PIRSR000114-1"/>
    </source>
</evidence>
<feature type="domain" description="Glycerol-3-phosphate dehydrogenase NAD-dependent N-terminal" evidence="19">
    <location>
        <begin position="16"/>
        <end position="177"/>
    </location>
</feature>
<dbReference type="GO" id="GO:0051287">
    <property type="term" value="F:NAD binding"/>
    <property type="evidence" value="ECO:0007669"/>
    <property type="project" value="InterPro"/>
</dbReference>
<dbReference type="Pfam" id="PF01210">
    <property type="entry name" value="NAD_Gly3P_dh_N"/>
    <property type="match status" value="1"/>
</dbReference>
<keyword evidence="2 14" id="KW-0444">Lipid biosynthesis</keyword>
<dbReference type="Gene3D" id="1.10.1040.10">
    <property type="entry name" value="N-(1-d-carboxylethyl)-l-norvaline Dehydrogenase, domain 2"/>
    <property type="match status" value="1"/>
</dbReference>
<dbReference type="InterPro" id="IPR011128">
    <property type="entry name" value="G3P_DH_NAD-dep_N"/>
</dbReference>
<feature type="binding site" evidence="14">
    <location>
        <position position="208"/>
    </location>
    <ligand>
        <name>sn-glycerol 3-phosphate</name>
        <dbReference type="ChEBI" id="CHEBI:57597"/>
    </ligand>
</feature>
<feature type="binding site" evidence="14">
    <location>
        <position position="24"/>
    </location>
    <ligand>
        <name>NADPH</name>
        <dbReference type="ChEBI" id="CHEBI:57783"/>
    </ligand>
</feature>
<reference evidence="21 22" key="1">
    <citation type="journal article" date="2006" name="Proc. Natl. Acad. Sci. U.S.A.">
        <title>Comparative genomics of the lactic acid bacteria.</title>
        <authorList>
            <person name="Makarova K."/>
            <person name="Slesarev A."/>
            <person name="Wolf Y."/>
            <person name="Sorokin A."/>
            <person name="Mirkin B."/>
            <person name="Koonin E."/>
            <person name="Pavlov A."/>
            <person name="Pavlova N."/>
            <person name="Karamychev V."/>
            <person name="Polouchine N."/>
            <person name="Shakhova V."/>
            <person name="Grigoriev I."/>
            <person name="Lou Y."/>
            <person name="Rohksar D."/>
            <person name="Lucas S."/>
            <person name="Huang K."/>
            <person name="Goodstein D.M."/>
            <person name="Hawkins T."/>
            <person name="Plengvidhya V."/>
            <person name="Welker D."/>
            <person name="Hughes J."/>
            <person name="Goh Y."/>
            <person name="Benson A."/>
            <person name="Baldwin K."/>
            <person name="Lee J.H."/>
            <person name="Diaz-Muniz I."/>
            <person name="Dosti B."/>
            <person name="Smeianov V."/>
            <person name="Wechter W."/>
            <person name="Barabote R."/>
            <person name="Lorca G."/>
            <person name="Altermann E."/>
            <person name="Barrangou R."/>
            <person name="Ganesan B."/>
            <person name="Xie Y."/>
            <person name="Rawsthorne H."/>
            <person name="Tamir D."/>
            <person name="Parker C."/>
            <person name="Breidt F."/>
            <person name="Broadbent J."/>
            <person name="Hutkins R."/>
            <person name="O'Sullivan D."/>
            <person name="Steele J."/>
            <person name="Unlu G."/>
            <person name="Saier M."/>
            <person name="Klaenhammer T."/>
            <person name="Richardson P."/>
            <person name="Kozyavkin S."/>
            <person name="Weimer B."/>
            <person name="Mills D."/>
        </authorList>
    </citation>
    <scope>NUCLEOTIDE SEQUENCE [LARGE SCALE GENOMIC DNA]</scope>
    <source>
        <strain evidence="22">ATCC 33323 / DSM 20243 / BCRC 14619 / CIP 102991 / JCM 1131 / KCTC 3163 / NCIMB 11718 / NCTC 13722 / AM63</strain>
    </source>
</reference>
<sequence length="352" mass="37954">MKEIFFIESLGKKMAKIAVLGNGSWGSVLGSMLADNGNDVVLYGNIDSVNQEINEHHTNTHYMKNWKLNPNVPATGDLEKALDGAEIVLFVLPTKAVRIVAKNVRKVLDKSGATPLLVTATKGIEPGSKKLISDILTEEIYPNDSEKIVAISGPSHAENVAQKDLTAIACASTSEENAKKIQEVFSNNYVRFYTNDDLVGVEVGGAVKNVIAIAAGILVGQGYGDDAKAALMTRGLAEITRLGVNYFGAKPMTFSGLSGIGDLIVTCTSVNSRNWRAGKQIGEGKSLDYVLENMGQVVEGATTVKAVHELAQEKNIDMPISEAIYRVLYENANVEDEIKQMMGRTPKPEIQL</sequence>
<keyword evidence="5 14" id="KW-0560">Oxidoreductase</keyword>
<evidence type="ECO:0000256" key="6">
    <source>
        <dbReference type="ARBA" id="ARBA00023027"/>
    </source>
</evidence>
<evidence type="ECO:0000256" key="14">
    <source>
        <dbReference type="HAMAP-Rule" id="MF_00394"/>
    </source>
</evidence>
<evidence type="ECO:0000256" key="18">
    <source>
        <dbReference type="RuleBase" id="RU000437"/>
    </source>
</evidence>
<feature type="binding site" evidence="14">
    <location>
        <position position="274"/>
    </location>
    <ligand>
        <name>sn-glycerol 3-phosphate</name>
        <dbReference type="ChEBI" id="CHEBI:57597"/>
    </ligand>
</feature>
<keyword evidence="6 14" id="KW-0520">NAD</keyword>
<evidence type="ECO:0000256" key="17">
    <source>
        <dbReference type="PIRSR" id="PIRSR000114-3"/>
    </source>
</evidence>
<evidence type="ECO:0000256" key="3">
    <source>
        <dbReference type="ARBA" id="ARBA00022741"/>
    </source>
</evidence>
<evidence type="ECO:0000256" key="1">
    <source>
        <dbReference type="ARBA" id="ARBA00011009"/>
    </source>
</evidence>
<dbReference type="NCBIfam" id="NF000940">
    <property type="entry name" value="PRK00094.1-2"/>
    <property type="match status" value="1"/>
</dbReference>
<feature type="binding site" evidence="14">
    <location>
        <position position="297"/>
    </location>
    <ligand>
        <name>NADPH</name>
        <dbReference type="ChEBI" id="CHEBI:57783"/>
    </ligand>
</feature>
<dbReference type="GO" id="GO:0005975">
    <property type="term" value="P:carbohydrate metabolic process"/>
    <property type="evidence" value="ECO:0007669"/>
    <property type="project" value="InterPro"/>
</dbReference>
<name>A0A805ZQV2_LACGA</name>
<feature type="domain" description="Glycerol-3-phosphate dehydrogenase NAD-dependent C-terminal" evidence="20">
    <location>
        <begin position="197"/>
        <end position="338"/>
    </location>
</feature>
<dbReference type="InterPro" id="IPR013328">
    <property type="entry name" value="6PGD_dom2"/>
</dbReference>
<feature type="binding site" evidence="14">
    <location>
        <position position="262"/>
    </location>
    <ligand>
        <name>sn-glycerol 3-phosphate</name>
        <dbReference type="ChEBI" id="CHEBI:57597"/>
    </ligand>
</feature>
<dbReference type="GO" id="GO:0047952">
    <property type="term" value="F:glycerol-3-phosphate dehydrogenase [NAD(P)+] activity"/>
    <property type="evidence" value="ECO:0007669"/>
    <property type="project" value="UniProtKB-UniRule"/>
</dbReference>
<evidence type="ECO:0000256" key="10">
    <source>
        <dbReference type="ARBA" id="ARBA00052716"/>
    </source>
</evidence>
<dbReference type="HAMAP" id="MF_00394">
    <property type="entry name" value="NAD_Glyc3P_dehydrog"/>
    <property type="match status" value="1"/>
</dbReference>
<feature type="binding site" evidence="14">
    <location>
        <position position="299"/>
    </location>
    <ligand>
        <name>NADPH</name>
        <dbReference type="ChEBI" id="CHEBI:57783"/>
    </ligand>
</feature>
<feature type="binding site" evidence="14">
    <location>
        <position position="122"/>
    </location>
    <ligand>
        <name>sn-glycerol 3-phosphate</name>
        <dbReference type="ChEBI" id="CHEBI:57597"/>
    </ligand>
</feature>
<dbReference type="PRINTS" id="PR00077">
    <property type="entry name" value="GPDHDRGNASE"/>
</dbReference>
<dbReference type="FunFam" id="1.10.1040.10:FF:000001">
    <property type="entry name" value="Glycerol-3-phosphate dehydrogenase [NAD(P)+]"/>
    <property type="match status" value="1"/>
</dbReference>
<dbReference type="InterPro" id="IPR036291">
    <property type="entry name" value="NAD(P)-bd_dom_sf"/>
</dbReference>
<keyword evidence="4 14" id="KW-0521">NADP</keyword>
<feature type="binding site" evidence="16">
    <location>
        <position position="122"/>
    </location>
    <ligand>
        <name>substrate</name>
    </ligand>
</feature>
<dbReference type="PROSITE" id="PS00957">
    <property type="entry name" value="NAD_G3PDH"/>
    <property type="match status" value="1"/>
</dbReference>
<keyword evidence="9 14" id="KW-1208">Phospholipid metabolism</keyword>
<dbReference type="Gene3D" id="3.40.50.720">
    <property type="entry name" value="NAD(P)-binding Rossmann-like Domain"/>
    <property type="match status" value="1"/>
</dbReference>
<comment type="subcellular location">
    <subcellularLocation>
        <location evidence="14">Cytoplasm</location>
    </subcellularLocation>
</comment>
<dbReference type="GO" id="GO:0006650">
    <property type="term" value="P:glycerophospholipid metabolic process"/>
    <property type="evidence" value="ECO:0007669"/>
    <property type="project" value="UniProtKB-UniRule"/>
</dbReference>
<dbReference type="SUPFAM" id="SSF48179">
    <property type="entry name" value="6-phosphogluconate dehydrogenase C-terminal domain-like"/>
    <property type="match status" value="1"/>
</dbReference>
<evidence type="ECO:0000256" key="9">
    <source>
        <dbReference type="ARBA" id="ARBA00023264"/>
    </source>
</evidence>
<feature type="binding site" evidence="14">
    <location>
        <position position="153"/>
    </location>
    <ligand>
        <name>sn-glycerol 3-phosphate</name>
        <dbReference type="ChEBI" id="CHEBI:57597"/>
    </ligand>
</feature>
<dbReference type="SUPFAM" id="SSF51735">
    <property type="entry name" value="NAD(P)-binding Rossmann-fold domains"/>
    <property type="match status" value="1"/>
</dbReference>
<feature type="binding site" evidence="17">
    <location>
        <position position="157"/>
    </location>
    <ligand>
        <name>NAD(+)</name>
        <dbReference type="ChEBI" id="CHEBI:57540"/>
    </ligand>
</feature>
<dbReference type="Pfam" id="PF07479">
    <property type="entry name" value="NAD_Gly3P_dh_C"/>
    <property type="match status" value="1"/>
</dbReference>
<evidence type="ECO:0000256" key="2">
    <source>
        <dbReference type="ARBA" id="ARBA00022516"/>
    </source>
</evidence>
<feature type="binding site" evidence="14">
    <location>
        <position position="273"/>
    </location>
    <ligand>
        <name>sn-glycerol 3-phosphate</name>
        <dbReference type="ChEBI" id="CHEBI:57597"/>
    </ligand>
</feature>
<dbReference type="UniPathway" id="UPA00940"/>
<feature type="active site" description="Proton acceptor" evidence="14 15">
    <location>
        <position position="208"/>
    </location>
</feature>
<comment type="pathway">
    <text evidence="14">Membrane lipid metabolism; glycerophospholipid metabolism.</text>
</comment>
<dbReference type="NCBIfam" id="NF000941">
    <property type="entry name" value="PRK00094.1-3"/>
    <property type="match status" value="1"/>
</dbReference>